<dbReference type="GO" id="GO:0004672">
    <property type="term" value="F:protein kinase activity"/>
    <property type="evidence" value="ECO:0007669"/>
    <property type="project" value="InterPro"/>
</dbReference>
<sequence>MHLDLKPGNILLDEDVMPKITDFGLSRCFEEGQTRVITENVGGTIGYLAPEFHTGEITHKFDLYSLGVIVMEMLTGKKGYQSIEDVRESWSYRSDILWWEQIRVCAEIGIECTDLNPAKRPESMKHIIDRLLAAESSTQVIPTGGPTSKLIVLHPSALRFPFEINKVITCPLELTNNTDKHVAFRLKDKSGESSFLRLPLYGIVPPNTPYTLIVTTQEIEELPRKWIIDVILDGATLILGDGEHKKTFHSQPDKYFQEMRNALQEVELKALYTLPRHITTLSSKPIPPTIKIICKVKGLDLYSLDINQAKQWIIIGEDSGHVRIWDYKTQRKVDSLKVSASYVSSIKFIARKQWILAGTHSGNVHVYNYETMHKITTFRVAVGGHAEVVSLAVHPTQPYLLSAGTHLKLWDWDKGWECVQTFECQFLEKVCHVAFNRNDTIASATSGLAGGFAVKVWSLDSPKSNYTLSGHSDKVNCLDFFTCHDQEFLVTGSDDETAKIWYLHKKICAYTLEAFASPVTSVLYQPDIQTLITGSKDSAIYLWCTTNCRIYSRPPTLTRIINIGCVVYHLACAMGRVVIGKKKK</sequence>
<dbReference type="SMART" id="SM00320">
    <property type="entry name" value="WD40"/>
    <property type="match status" value="6"/>
</dbReference>
<evidence type="ECO:0000256" key="2">
    <source>
        <dbReference type="ARBA" id="ARBA00022737"/>
    </source>
</evidence>
<dbReference type="AlphaFoldDB" id="A0A9R0YDI9"/>
<evidence type="ECO:0000259" key="5">
    <source>
        <dbReference type="PROSITE" id="PS50202"/>
    </source>
</evidence>
<feature type="domain" description="MSP" evidence="5">
    <location>
        <begin position="150"/>
        <end position="273"/>
    </location>
</feature>
<dbReference type="GO" id="GO:0005524">
    <property type="term" value="F:ATP binding"/>
    <property type="evidence" value="ECO:0007669"/>
    <property type="project" value="InterPro"/>
</dbReference>
<dbReference type="Pfam" id="PF00400">
    <property type="entry name" value="WD40"/>
    <property type="match status" value="3"/>
</dbReference>
<dbReference type="Gene3D" id="2.130.10.10">
    <property type="entry name" value="YVTN repeat-like/Quinoprotein amine dehydrogenase"/>
    <property type="match status" value="1"/>
</dbReference>
<dbReference type="PROSITE" id="PS50294">
    <property type="entry name" value="WD_REPEATS_REGION"/>
    <property type="match status" value="2"/>
</dbReference>
<dbReference type="Gene3D" id="2.60.40.10">
    <property type="entry name" value="Immunoglobulins"/>
    <property type="match status" value="1"/>
</dbReference>
<dbReference type="EMBL" id="LT934122">
    <property type="protein sequence ID" value="VAI53411.1"/>
    <property type="molecule type" value="Genomic_DNA"/>
</dbReference>
<keyword evidence="2" id="KW-0677">Repeat</keyword>
<dbReference type="GO" id="GO:0006886">
    <property type="term" value="P:intracellular protein transport"/>
    <property type="evidence" value="ECO:0007669"/>
    <property type="project" value="TreeGrafter"/>
</dbReference>
<dbReference type="SUPFAM" id="SSF50978">
    <property type="entry name" value="WD40 repeat-like"/>
    <property type="match status" value="1"/>
</dbReference>
<feature type="repeat" description="WD" evidence="3">
    <location>
        <begin position="468"/>
        <end position="501"/>
    </location>
</feature>
<dbReference type="OMA" id="SAIYLWC"/>
<organism evidence="6 7">
    <name type="scientific">Triticum turgidum subsp. durum</name>
    <name type="common">Durum wheat</name>
    <name type="synonym">Triticum durum</name>
    <dbReference type="NCBI Taxonomy" id="4567"/>
    <lineage>
        <taxon>Eukaryota</taxon>
        <taxon>Viridiplantae</taxon>
        <taxon>Streptophyta</taxon>
        <taxon>Embryophyta</taxon>
        <taxon>Tracheophyta</taxon>
        <taxon>Spermatophyta</taxon>
        <taxon>Magnoliopsida</taxon>
        <taxon>Liliopsida</taxon>
        <taxon>Poales</taxon>
        <taxon>Poaceae</taxon>
        <taxon>BOP clade</taxon>
        <taxon>Pooideae</taxon>
        <taxon>Triticodae</taxon>
        <taxon>Triticeae</taxon>
        <taxon>Triticinae</taxon>
        <taxon>Triticum</taxon>
    </lineage>
</organism>
<dbReference type="InterPro" id="IPR011009">
    <property type="entry name" value="Kinase-like_dom_sf"/>
</dbReference>
<dbReference type="Pfam" id="PF00635">
    <property type="entry name" value="Motile_Sperm"/>
    <property type="match status" value="1"/>
</dbReference>
<dbReference type="InterPro" id="IPR000535">
    <property type="entry name" value="MSP_dom"/>
</dbReference>
<dbReference type="PROSITE" id="PS50011">
    <property type="entry name" value="PROTEIN_KINASE_DOM"/>
    <property type="match status" value="1"/>
</dbReference>
<dbReference type="PROSITE" id="PS50082">
    <property type="entry name" value="WD_REPEATS_2"/>
    <property type="match status" value="2"/>
</dbReference>
<proteinExistence type="predicted"/>
<dbReference type="GO" id="GO:0006890">
    <property type="term" value="P:retrograde vesicle-mediated transport, Golgi to endoplasmic reticulum"/>
    <property type="evidence" value="ECO:0007669"/>
    <property type="project" value="TreeGrafter"/>
</dbReference>
<dbReference type="Gramene" id="TRITD6Bv1G012610.1">
    <property type="protein sequence ID" value="TRITD6Bv1G012610.1"/>
    <property type="gene ID" value="TRITD6Bv1G012610"/>
</dbReference>
<dbReference type="PANTHER" id="PTHR19876:SF68">
    <property type="entry name" value="COATOMER SUBUNIT BETA'-2"/>
    <property type="match status" value="1"/>
</dbReference>
<feature type="domain" description="Protein kinase" evidence="4">
    <location>
        <begin position="1"/>
        <end position="132"/>
    </location>
</feature>
<dbReference type="InterPro" id="IPR008962">
    <property type="entry name" value="PapD-like_sf"/>
</dbReference>
<dbReference type="Proteomes" id="UP000324705">
    <property type="component" value="Chromosome 6B"/>
</dbReference>
<dbReference type="Pfam" id="PF00069">
    <property type="entry name" value="Pkinase"/>
    <property type="match status" value="1"/>
</dbReference>
<keyword evidence="7" id="KW-1185">Reference proteome</keyword>
<dbReference type="GO" id="GO:0030126">
    <property type="term" value="C:COPI vesicle coat"/>
    <property type="evidence" value="ECO:0007669"/>
    <property type="project" value="TreeGrafter"/>
</dbReference>
<dbReference type="InterPro" id="IPR036322">
    <property type="entry name" value="WD40_repeat_dom_sf"/>
</dbReference>
<dbReference type="SUPFAM" id="SSF56112">
    <property type="entry name" value="Protein kinase-like (PK-like)"/>
    <property type="match status" value="1"/>
</dbReference>
<dbReference type="InterPro" id="IPR015943">
    <property type="entry name" value="WD40/YVTN_repeat-like_dom_sf"/>
</dbReference>
<accession>A0A9R0YDI9</accession>
<name>A0A9R0YDI9_TRITD</name>
<dbReference type="PANTHER" id="PTHR19876">
    <property type="entry name" value="COATOMER"/>
    <property type="match status" value="1"/>
</dbReference>
<dbReference type="InterPro" id="IPR000719">
    <property type="entry name" value="Prot_kinase_dom"/>
</dbReference>
<evidence type="ECO:0000259" key="4">
    <source>
        <dbReference type="PROSITE" id="PS50011"/>
    </source>
</evidence>
<evidence type="ECO:0008006" key="8">
    <source>
        <dbReference type="Google" id="ProtNLM"/>
    </source>
</evidence>
<evidence type="ECO:0000313" key="6">
    <source>
        <dbReference type="EMBL" id="VAI53411.1"/>
    </source>
</evidence>
<dbReference type="PROSITE" id="PS50202">
    <property type="entry name" value="MSP"/>
    <property type="match status" value="1"/>
</dbReference>
<gene>
    <name evidence="6" type="ORF">TRITD_6Bv1G012610</name>
</gene>
<dbReference type="InterPro" id="IPR001680">
    <property type="entry name" value="WD40_rpt"/>
</dbReference>
<dbReference type="SUPFAM" id="SSF49354">
    <property type="entry name" value="PapD-like"/>
    <property type="match status" value="1"/>
</dbReference>
<protein>
    <recommendedName>
        <fullName evidence="8">Non-specific serine/threonine protein kinase</fullName>
    </recommendedName>
</protein>
<dbReference type="InterPro" id="IPR013783">
    <property type="entry name" value="Ig-like_fold"/>
</dbReference>
<dbReference type="GO" id="GO:0006891">
    <property type="term" value="P:intra-Golgi vesicle-mediated transport"/>
    <property type="evidence" value="ECO:0007669"/>
    <property type="project" value="TreeGrafter"/>
</dbReference>
<evidence type="ECO:0000313" key="7">
    <source>
        <dbReference type="Proteomes" id="UP000324705"/>
    </source>
</evidence>
<dbReference type="GO" id="GO:0006888">
    <property type="term" value="P:endoplasmic reticulum to Golgi vesicle-mediated transport"/>
    <property type="evidence" value="ECO:0007669"/>
    <property type="project" value="TreeGrafter"/>
</dbReference>
<dbReference type="InterPro" id="IPR050844">
    <property type="entry name" value="Coatomer_complex_subunit"/>
</dbReference>
<evidence type="ECO:0000256" key="3">
    <source>
        <dbReference type="PROSITE-ProRule" id="PRU00221"/>
    </source>
</evidence>
<keyword evidence="1 3" id="KW-0853">WD repeat</keyword>
<evidence type="ECO:0000256" key="1">
    <source>
        <dbReference type="ARBA" id="ARBA00022574"/>
    </source>
</evidence>
<feature type="repeat" description="WD" evidence="3">
    <location>
        <begin position="512"/>
        <end position="543"/>
    </location>
</feature>
<reference evidence="6 7" key="1">
    <citation type="submission" date="2017-09" db="EMBL/GenBank/DDBJ databases">
        <authorList>
            <consortium name="International Durum Wheat Genome Sequencing Consortium (IDWGSC)"/>
            <person name="Milanesi L."/>
        </authorList>
    </citation>
    <scope>NUCLEOTIDE SEQUENCE [LARGE SCALE GENOMIC DNA]</scope>
    <source>
        <strain evidence="7">cv. Svevo</strain>
    </source>
</reference>
<dbReference type="Gene3D" id="1.10.510.10">
    <property type="entry name" value="Transferase(Phosphotransferase) domain 1"/>
    <property type="match status" value="1"/>
</dbReference>